<evidence type="ECO:0000313" key="1">
    <source>
        <dbReference type="EMBL" id="KAF7270983.1"/>
    </source>
</evidence>
<protein>
    <submittedName>
        <fullName evidence="1">Uncharacterized protein</fullName>
    </submittedName>
</protein>
<dbReference type="EMBL" id="JAACXV010014029">
    <property type="protein sequence ID" value="KAF7270983.1"/>
    <property type="molecule type" value="Genomic_DNA"/>
</dbReference>
<gene>
    <name evidence="1" type="ORF">GWI33_016080</name>
</gene>
<organism evidence="1 2">
    <name type="scientific">Rhynchophorus ferrugineus</name>
    <name type="common">Red palm weevil</name>
    <name type="synonym">Curculio ferrugineus</name>
    <dbReference type="NCBI Taxonomy" id="354439"/>
    <lineage>
        <taxon>Eukaryota</taxon>
        <taxon>Metazoa</taxon>
        <taxon>Ecdysozoa</taxon>
        <taxon>Arthropoda</taxon>
        <taxon>Hexapoda</taxon>
        <taxon>Insecta</taxon>
        <taxon>Pterygota</taxon>
        <taxon>Neoptera</taxon>
        <taxon>Endopterygota</taxon>
        <taxon>Coleoptera</taxon>
        <taxon>Polyphaga</taxon>
        <taxon>Cucujiformia</taxon>
        <taxon>Curculionidae</taxon>
        <taxon>Dryophthorinae</taxon>
        <taxon>Rhynchophorus</taxon>
    </lineage>
</organism>
<accession>A0A834I2A5</accession>
<proteinExistence type="predicted"/>
<reference evidence="1" key="1">
    <citation type="submission" date="2020-08" db="EMBL/GenBank/DDBJ databases">
        <title>Genome sequencing and assembly of the red palm weevil Rhynchophorus ferrugineus.</title>
        <authorList>
            <person name="Dias G.B."/>
            <person name="Bergman C.M."/>
            <person name="Manee M."/>
        </authorList>
    </citation>
    <scope>NUCLEOTIDE SEQUENCE</scope>
    <source>
        <strain evidence="1">AA-2017</strain>
        <tissue evidence="1">Whole larva</tissue>
    </source>
</reference>
<keyword evidence="2" id="KW-1185">Reference proteome</keyword>
<comment type="caution">
    <text evidence="1">The sequence shown here is derived from an EMBL/GenBank/DDBJ whole genome shotgun (WGS) entry which is preliminary data.</text>
</comment>
<name>A0A834I2A5_RHYFE</name>
<sequence>MNEMINNGTYTLKEAMGNACRCMPKEPTPSHLDIIVDDSREVTIKQVKTETSRIDKIRFILPVIKVTNDRKDAQLVFDPSEDPYAQNRLRASNQGPVPVIITPPSTGTPQVTSMTSSESGTPVVIRISEEADVHVASPQTLSEHAL</sequence>
<dbReference type="Proteomes" id="UP000625711">
    <property type="component" value="Unassembled WGS sequence"/>
</dbReference>
<evidence type="ECO:0000313" key="2">
    <source>
        <dbReference type="Proteomes" id="UP000625711"/>
    </source>
</evidence>
<dbReference type="AlphaFoldDB" id="A0A834I2A5"/>